<evidence type="ECO:0000313" key="2">
    <source>
        <dbReference type="Proteomes" id="UP000241769"/>
    </source>
</evidence>
<comment type="caution">
    <text evidence="1">The sequence shown here is derived from an EMBL/GenBank/DDBJ whole genome shotgun (WGS) entry which is preliminary data.</text>
</comment>
<protein>
    <submittedName>
        <fullName evidence="1">Uncharacterized protein</fullName>
    </submittedName>
</protein>
<gene>
    <name evidence="1" type="ORF">PROFUN_11999</name>
</gene>
<sequence>METDKRRQAERIAQLEKKAAEAQRRGIKYSRCCCLATDCIEQFINLQNPYCLDNTTLTYERYAREIVAVAECKNKLWS</sequence>
<keyword evidence="2" id="KW-1185">Reference proteome</keyword>
<accession>A0A2P6MRC4</accession>
<dbReference type="AlphaFoldDB" id="A0A2P6MRC4"/>
<dbReference type="InParanoid" id="A0A2P6MRC4"/>
<evidence type="ECO:0000313" key="1">
    <source>
        <dbReference type="EMBL" id="PRP74252.1"/>
    </source>
</evidence>
<dbReference type="EMBL" id="MDYQ01000479">
    <property type="protein sequence ID" value="PRP74252.1"/>
    <property type="molecule type" value="Genomic_DNA"/>
</dbReference>
<name>A0A2P6MRC4_9EUKA</name>
<reference evidence="1 2" key="1">
    <citation type="journal article" date="2018" name="Genome Biol. Evol.">
        <title>Multiple Roots of Fruiting Body Formation in Amoebozoa.</title>
        <authorList>
            <person name="Hillmann F."/>
            <person name="Forbes G."/>
            <person name="Novohradska S."/>
            <person name="Ferling I."/>
            <person name="Riege K."/>
            <person name="Groth M."/>
            <person name="Westermann M."/>
            <person name="Marz M."/>
            <person name="Spaller T."/>
            <person name="Winckler T."/>
            <person name="Schaap P."/>
            <person name="Glockner G."/>
        </authorList>
    </citation>
    <scope>NUCLEOTIDE SEQUENCE [LARGE SCALE GENOMIC DNA]</scope>
    <source>
        <strain evidence="1 2">Jena</strain>
    </source>
</reference>
<proteinExistence type="predicted"/>
<dbReference type="Proteomes" id="UP000241769">
    <property type="component" value="Unassembled WGS sequence"/>
</dbReference>
<organism evidence="1 2">
    <name type="scientific">Planoprotostelium fungivorum</name>
    <dbReference type="NCBI Taxonomy" id="1890364"/>
    <lineage>
        <taxon>Eukaryota</taxon>
        <taxon>Amoebozoa</taxon>
        <taxon>Evosea</taxon>
        <taxon>Variosea</taxon>
        <taxon>Cavosteliida</taxon>
        <taxon>Cavosteliaceae</taxon>
        <taxon>Planoprotostelium</taxon>
    </lineage>
</organism>